<dbReference type="SMART" id="SM00535">
    <property type="entry name" value="RIBOc"/>
    <property type="match status" value="2"/>
</dbReference>
<dbReference type="PROSITE" id="PS51327">
    <property type="entry name" value="DICER_DSRBF"/>
    <property type="match status" value="1"/>
</dbReference>
<dbReference type="Gene3D" id="3.30.160.380">
    <property type="entry name" value="Dicer dimerisation domain"/>
    <property type="match status" value="1"/>
</dbReference>
<evidence type="ECO:0008006" key="16">
    <source>
        <dbReference type="Google" id="ProtNLM"/>
    </source>
</evidence>
<dbReference type="Pfam" id="PF00270">
    <property type="entry name" value="DEAD"/>
    <property type="match status" value="1"/>
</dbReference>
<evidence type="ECO:0000259" key="11">
    <source>
        <dbReference type="PROSITE" id="PS51192"/>
    </source>
</evidence>
<protein>
    <recommendedName>
        <fullName evidence="16">Dicer-like protein 2</fullName>
    </recommendedName>
</protein>
<evidence type="ECO:0000259" key="13">
    <source>
        <dbReference type="PROSITE" id="PS51327"/>
    </source>
</evidence>
<dbReference type="InterPro" id="IPR038248">
    <property type="entry name" value="Dicer_dimer_sf"/>
</dbReference>
<keyword evidence="4" id="KW-0378">Hydrolase</keyword>
<dbReference type="PROSITE" id="PS51194">
    <property type="entry name" value="HELICASE_CTER"/>
    <property type="match status" value="1"/>
</dbReference>
<dbReference type="GO" id="GO:0005634">
    <property type="term" value="C:nucleus"/>
    <property type="evidence" value="ECO:0007669"/>
    <property type="project" value="TreeGrafter"/>
</dbReference>
<keyword evidence="7" id="KW-0051">Antiviral defense</keyword>
<keyword evidence="6" id="KW-0067">ATP-binding</keyword>
<dbReference type="InterPro" id="IPR001650">
    <property type="entry name" value="Helicase_C-like"/>
</dbReference>
<dbReference type="Gene3D" id="1.10.1520.10">
    <property type="entry name" value="Ribonuclease III domain"/>
    <property type="match status" value="2"/>
</dbReference>
<feature type="domain" description="Helicase C-terminal" evidence="12">
    <location>
        <begin position="326"/>
        <end position="492"/>
    </location>
</feature>
<dbReference type="EMBL" id="CAJVRL010000081">
    <property type="protein sequence ID" value="CAG8958314.1"/>
    <property type="molecule type" value="Genomic_DNA"/>
</dbReference>
<dbReference type="GO" id="GO:0003723">
    <property type="term" value="F:RNA binding"/>
    <property type="evidence" value="ECO:0007669"/>
    <property type="project" value="UniProtKB-UniRule"/>
</dbReference>
<dbReference type="PANTHER" id="PTHR14950">
    <property type="entry name" value="DICER-RELATED"/>
    <property type="match status" value="1"/>
</dbReference>
<feature type="domain" description="RNase III" evidence="10">
    <location>
        <begin position="879"/>
        <end position="1025"/>
    </location>
</feature>
<dbReference type="GO" id="GO:0050688">
    <property type="term" value="P:regulation of defense response to virus"/>
    <property type="evidence" value="ECO:0007669"/>
    <property type="project" value="UniProtKB-KW"/>
</dbReference>
<keyword evidence="15" id="KW-1185">Reference proteome</keyword>
<feature type="domain" description="RNase III" evidence="10">
    <location>
        <begin position="1065"/>
        <end position="1123"/>
    </location>
</feature>
<sequence>MRMIHELERMPSHQIIWFLAPTVSLCEQQHQVIKSQISAVNTKLLSGADGVDRWTEKVLWDAVLLNIKIVVSTYQILLDALTHGFVEMNSLRLIIFDEAHNCVGKHPGSRIMKMFYHTRKAESKDIPHILGLTASPVMRSDPKSVENIEKTLDAICRTPKHHRSDLIQHVKRPQLIEVRFHGRSTGEEPPGSTQSVDSLGKAFENLDLNEDPEVVRLRKDDSEKAQRRLARTYLNHKTWCSSQMKGFYQTSLKVYEELGTSSADYYVSEVVRQFGNSNTNGGESWDYDWDVTASEKRHISKILAEVKTIYQPLDISSSTALSISDKVRKLIDVLLQEDSSFRGIVFVQERAVVSVLAHLLSIHPETRDRFQIGTMAGTANHFKRKREIADFMGFDLKNDTLTDFRMGKLNLVIATSVLEEGIDVPECNLVICFQKPANIKSFVQRRGRARKENSKLILLLEHEASDKKQSATEWHQLEQNMREIYENDMRILQEYRVIEDSENHDGRTFRVEKTGAVLDLDNAVSHLHHFCATLPANQYLDRRPEFICEDTGTGSKIIRARVILPLSVDVSVRFADSRNSWKSEKNAIKDVAFEAYVALYHKGLVNDNLLPLFKHGLDVGDLLTTRVETRASLVPVDAQINPWVDVARSWKAGAQVNFASLALSTAGSDMLQIQLCSPASLLSVDEFKLYWDNATEFTVKVQDTTFNGDTQRAENETWSLLNAAFGHRFLIEKKQLPLLFSTMDATSLDQYTSSRTRIANHDLPLDRTTCGLISDVLVPNIKYAFKSYLPTKPPIDEIQHLYPEYEDAPEEPHISVTRLPKTHEVFRFLRKKGGEVSKKPHSSVIPASRCLVEAIPFHYIQLGLFIPSIMHQLSFSLVAQELSSTILAPVQIKDLSLVVTAISAPGASAAQNYERFEFLGDSLLKLCTSIQLMASYPLWPEGYLSGKKDRIVANSRLSRAAIELGLSKYIITAAASGHHWRPPYVEDLLASSNPNNPEEVKRELSTKVLADCVEALIGASMLDGGISSALKCMQVFLPELDWHPLQDRRQTIYDLVPEAALPTTLLPLQSLLGYEFTKPALLCEAVTHASFSTQNPTTPIHSLERLEFLGDAILDHLLVDSMYSSKLSHFDMHDLQSAMGNADFLAWCCMSLHHTSQTATLSLRLSPIYHPTTTPLYKFLRFSGLVFSTSMHSTSTRYTILHPAISAAIEKVERYPWTLLARLGAGKFFSDIIESLLGALWVDSGRMDVCMSFLEKVGILPYLRGILSTSRPDGRGGEKIGTMLLGPKTELGVLAGSERVGYRVFDRQKGAGECRAGEEEQTLEDGADGESRAPDEYVEEAETFQYSDGISGPFSCTVTVGSHPIATYHGALDRREAQFGAADLAILVLKKRKQNRNEQTTMDHQDRKISSKGDGEMDGDGDIEMCEDEEGNGNASPIEKSTSSTSGKRKRGDTVVEG</sequence>
<feature type="domain" description="Dicer dsRNA-binding fold" evidence="13">
    <location>
        <begin position="523"/>
        <end position="619"/>
    </location>
</feature>
<dbReference type="Pfam" id="PF00271">
    <property type="entry name" value="Helicase_C"/>
    <property type="match status" value="1"/>
</dbReference>
<dbReference type="PROSITE" id="PS51192">
    <property type="entry name" value="HELICASE_ATP_BIND_1"/>
    <property type="match status" value="1"/>
</dbReference>
<gene>
    <name evidence="14" type="ORF">HYFRA_00000670</name>
</gene>
<evidence type="ECO:0000256" key="4">
    <source>
        <dbReference type="ARBA" id="ARBA00022801"/>
    </source>
</evidence>
<accession>A0A9N9L391</accession>
<feature type="compositionally biased region" description="Acidic residues" evidence="9">
    <location>
        <begin position="1416"/>
        <end position="1431"/>
    </location>
</feature>
<dbReference type="Gene3D" id="3.40.50.300">
    <property type="entry name" value="P-loop containing nucleotide triphosphate hydrolases"/>
    <property type="match status" value="2"/>
</dbReference>
<dbReference type="PROSITE" id="PS50142">
    <property type="entry name" value="RNASE_3_2"/>
    <property type="match status" value="3"/>
</dbReference>
<feature type="compositionally biased region" description="Acidic residues" evidence="9">
    <location>
        <begin position="1319"/>
        <end position="1328"/>
    </location>
</feature>
<dbReference type="SMART" id="SM00490">
    <property type="entry name" value="HELICc"/>
    <property type="match status" value="1"/>
</dbReference>
<dbReference type="InterPro" id="IPR036389">
    <property type="entry name" value="RNase_III_sf"/>
</dbReference>
<evidence type="ECO:0000259" key="10">
    <source>
        <dbReference type="PROSITE" id="PS50142"/>
    </source>
</evidence>
<dbReference type="InterPro" id="IPR011545">
    <property type="entry name" value="DEAD/DEAH_box_helicase_dom"/>
</dbReference>
<feature type="compositionally biased region" description="Basic and acidic residues" evidence="9">
    <location>
        <begin position="1401"/>
        <end position="1415"/>
    </location>
</feature>
<keyword evidence="3" id="KW-0547">Nucleotide-binding</keyword>
<name>A0A9N9L391_9HELO</name>
<keyword evidence="1" id="KW-0930">Antiviral protein</keyword>
<dbReference type="Pfam" id="PF03368">
    <property type="entry name" value="Dicer_dimer"/>
    <property type="match status" value="1"/>
</dbReference>
<dbReference type="PROSITE" id="PS00517">
    <property type="entry name" value="RNASE_3_1"/>
    <property type="match status" value="2"/>
</dbReference>
<keyword evidence="8" id="KW-0694">RNA-binding</keyword>
<feature type="domain" description="Helicase ATP-binding" evidence="11">
    <location>
        <begin position="1"/>
        <end position="154"/>
    </location>
</feature>
<evidence type="ECO:0000256" key="1">
    <source>
        <dbReference type="ARBA" id="ARBA00022721"/>
    </source>
</evidence>
<dbReference type="GO" id="GO:0004525">
    <property type="term" value="F:ribonuclease III activity"/>
    <property type="evidence" value="ECO:0007669"/>
    <property type="project" value="InterPro"/>
</dbReference>
<reference evidence="14" key="1">
    <citation type="submission" date="2021-07" db="EMBL/GenBank/DDBJ databases">
        <authorList>
            <person name="Durling M."/>
        </authorList>
    </citation>
    <scope>NUCLEOTIDE SEQUENCE</scope>
</reference>
<evidence type="ECO:0000256" key="7">
    <source>
        <dbReference type="ARBA" id="ARBA00023118"/>
    </source>
</evidence>
<keyword evidence="5" id="KW-0347">Helicase</keyword>
<evidence type="ECO:0000313" key="14">
    <source>
        <dbReference type="EMBL" id="CAG8958314.1"/>
    </source>
</evidence>
<dbReference type="InterPro" id="IPR005034">
    <property type="entry name" value="Dicer_dimerisation"/>
</dbReference>
<dbReference type="SUPFAM" id="SSF69065">
    <property type="entry name" value="RNase III domain-like"/>
    <property type="match status" value="2"/>
</dbReference>
<comment type="similarity">
    <text evidence="8">Belongs to the helicase family. Dicer subfamily.</text>
</comment>
<feature type="region of interest" description="Disordered" evidence="9">
    <location>
        <begin position="1395"/>
        <end position="1458"/>
    </location>
</feature>
<dbReference type="GO" id="GO:0005737">
    <property type="term" value="C:cytoplasm"/>
    <property type="evidence" value="ECO:0007669"/>
    <property type="project" value="TreeGrafter"/>
</dbReference>
<keyword evidence="2" id="KW-0677">Repeat</keyword>
<evidence type="ECO:0000256" key="9">
    <source>
        <dbReference type="SAM" id="MobiDB-lite"/>
    </source>
</evidence>
<dbReference type="Pfam" id="PF00636">
    <property type="entry name" value="Ribonuclease_3"/>
    <property type="match status" value="2"/>
</dbReference>
<proteinExistence type="inferred from homology"/>
<evidence type="ECO:0000256" key="8">
    <source>
        <dbReference type="PROSITE-ProRule" id="PRU00657"/>
    </source>
</evidence>
<evidence type="ECO:0000313" key="15">
    <source>
        <dbReference type="Proteomes" id="UP000696280"/>
    </source>
</evidence>
<dbReference type="OrthoDB" id="416741at2759"/>
<evidence type="ECO:0000259" key="12">
    <source>
        <dbReference type="PROSITE" id="PS51194"/>
    </source>
</evidence>
<evidence type="ECO:0000256" key="6">
    <source>
        <dbReference type="ARBA" id="ARBA00022840"/>
    </source>
</evidence>
<evidence type="ECO:0000256" key="3">
    <source>
        <dbReference type="ARBA" id="ARBA00022741"/>
    </source>
</evidence>
<dbReference type="CDD" id="cd00593">
    <property type="entry name" value="RIBOc"/>
    <property type="match status" value="2"/>
</dbReference>
<feature type="region of interest" description="Disordered" evidence="9">
    <location>
        <begin position="1313"/>
        <end position="1333"/>
    </location>
</feature>
<organism evidence="14 15">
    <name type="scientific">Hymenoscyphus fraxineus</name>
    <dbReference type="NCBI Taxonomy" id="746836"/>
    <lineage>
        <taxon>Eukaryota</taxon>
        <taxon>Fungi</taxon>
        <taxon>Dikarya</taxon>
        <taxon>Ascomycota</taxon>
        <taxon>Pezizomycotina</taxon>
        <taxon>Leotiomycetes</taxon>
        <taxon>Helotiales</taxon>
        <taxon>Helotiaceae</taxon>
        <taxon>Hymenoscyphus</taxon>
    </lineage>
</organism>
<dbReference type="InterPro" id="IPR000999">
    <property type="entry name" value="RNase_III_dom"/>
</dbReference>
<dbReference type="Proteomes" id="UP000696280">
    <property type="component" value="Unassembled WGS sequence"/>
</dbReference>
<feature type="domain" description="RNase III" evidence="10">
    <location>
        <begin position="1227"/>
        <end position="1245"/>
    </location>
</feature>
<dbReference type="GO" id="GO:0030422">
    <property type="term" value="P:siRNA processing"/>
    <property type="evidence" value="ECO:0007669"/>
    <property type="project" value="TreeGrafter"/>
</dbReference>
<dbReference type="CDD" id="cd18802">
    <property type="entry name" value="SF2_C_dicer"/>
    <property type="match status" value="1"/>
</dbReference>
<dbReference type="GO" id="GO:0005524">
    <property type="term" value="F:ATP binding"/>
    <property type="evidence" value="ECO:0007669"/>
    <property type="project" value="UniProtKB-KW"/>
</dbReference>
<comment type="caution">
    <text evidence="14">The sequence shown here is derived from an EMBL/GenBank/DDBJ whole genome shotgun (WGS) entry which is preliminary data.</text>
</comment>
<dbReference type="InterPro" id="IPR014001">
    <property type="entry name" value="Helicase_ATP-bd"/>
</dbReference>
<dbReference type="GO" id="GO:0004386">
    <property type="term" value="F:helicase activity"/>
    <property type="evidence" value="ECO:0007669"/>
    <property type="project" value="UniProtKB-KW"/>
</dbReference>
<dbReference type="InterPro" id="IPR027417">
    <property type="entry name" value="P-loop_NTPase"/>
</dbReference>
<evidence type="ECO:0000256" key="2">
    <source>
        <dbReference type="ARBA" id="ARBA00022737"/>
    </source>
</evidence>
<evidence type="ECO:0000256" key="5">
    <source>
        <dbReference type="ARBA" id="ARBA00022806"/>
    </source>
</evidence>
<dbReference type="SUPFAM" id="SSF52540">
    <property type="entry name" value="P-loop containing nucleoside triphosphate hydrolases"/>
    <property type="match status" value="1"/>
</dbReference>
<dbReference type="GO" id="GO:0051607">
    <property type="term" value="P:defense response to virus"/>
    <property type="evidence" value="ECO:0007669"/>
    <property type="project" value="UniProtKB-KW"/>
</dbReference>
<dbReference type="PANTHER" id="PTHR14950:SF37">
    <property type="entry name" value="ENDORIBONUCLEASE DICER"/>
    <property type="match status" value="1"/>
</dbReference>